<feature type="domain" description="Fe/B12 periplasmic-binding" evidence="1">
    <location>
        <begin position="22"/>
        <end position="301"/>
    </location>
</feature>
<dbReference type="Proteomes" id="UP000198551">
    <property type="component" value="Unassembled WGS sequence"/>
</dbReference>
<dbReference type="InterPro" id="IPR051030">
    <property type="entry name" value="Vitamin_B12-ABC_binding"/>
</dbReference>
<sequence length="314" mass="32493">MSVPGRPRDAAVHARGMMAGMRLVSLLPSATEIAYALGLGDDLVGVTFECEVPARYRSGTTVVVGGRDTRGMSPGDIDAYVRSQVAAGADLYTLHAGALAGLDPDLILTQDLCRVCALPSGRVADAVDHLGCRADVLSLDPYTLDDVLESIRAVGAAARVPDRAEALVDGLRARLAAVGAAVAGRPRPRVAVVEWVDPPFGAGHWIPDLVDVAGGEPVATHRGARSTPTTWEALRAARPEVVLVAPCGFRLDGAAEQAAAVAGHFPQAQVWALDADGLIVRAGPRLVDGAETAAAILHPGAVPPPHPEAARRIT</sequence>
<name>A0A1C4VWJ4_9ACTN</name>
<dbReference type="AlphaFoldDB" id="A0A1C4VWJ4"/>
<reference evidence="3" key="1">
    <citation type="submission" date="2016-06" db="EMBL/GenBank/DDBJ databases">
        <authorList>
            <person name="Varghese N."/>
        </authorList>
    </citation>
    <scope>NUCLEOTIDE SEQUENCE [LARGE SCALE GENOMIC DNA]</scope>
    <source>
        <strain evidence="3">DSM 45555</strain>
    </source>
</reference>
<proteinExistence type="predicted"/>
<dbReference type="InterPro" id="IPR002491">
    <property type="entry name" value="ABC_transptr_periplasmic_BD"/>
</dbReference>
<evidence type="ECO:0000313" key="3">
    <source>
        <dbReference type="Proteomes" id="UP000198551"/>
    </source>
</evidence>
<dbReference type="PROSITE" id="PS50983">
    <property type="entry name" value="FE_B12_PBP"/>
    <property type="match status" value="1"/>
</dbReference>
<dbReference type="EMBL" id="FMCV01000004">
    <property type="protein sequence ID" value="SCE88151.1"/>
    <property type="molecule type" value="Genomic_DNA"/>
</dbReference>
<keyword evidence="3" id="KW-1185">Reference proteome</keyword>
<dbReference type="PANTHER" id="PTHR42860">
    <property type="entry name" value="VITAMIN B12-BINDING PROTEIN"/>
    <property type="match status" value="1"/>
</dbReference>
<accession>A0A1C4VWJ4</accession>
<evidence type="ECO:0000313" key="2">
    <source>
        <dbReference type="EMBL" id="SCE88151.1"/>
    </source>
</evidence>
<evidence type="ECO:0000259" key="1">
    <source>
        <dbReference type="PROSITE" id="PS50983"/>
    </source>
</evidence>
<gene>
    <name evidence="2" type="ORF">GA0070215_10437</name>
</gene>
<protein>
    <submittedName>
        <fullName evidence="2">Iron complex transport system substrate-binding protein</fullName>
    </submittedName>
</protein>
<dbReference type="SUPFAM" id="SSF53807">
    <property type="entry name" value="Helical backbone' metal receptor"/>
    <property type="match status" value="1"/>
</dbReference>
<dbReference type="Gene3D" id="3.40.50.1980">
    <property type="entry name" value="Nitrogenase molybdenum iron protein domain"/>
    <property type="match status" value="2"/>
</dbReference>
<dbReference type="PANTHER" id="PTHR42860:SF1">
    <property type="entry name" value="VITAMIN B12-BINDING PROTEIN"/>
    <property type="match status" value="1"/>
</dbReference>
<dbReference type="Pfam" id="PF01497">
    <property type="entry name" value="Peripla_BP_2"/>
    <property type="match status" value="1"/>
</dbReference>
<organism evidence="2 3">
    <name type="scientific">Micromonospora marina</name>
    <dbReference type="NCBI Taxonomy" id="307120"/>
    <lineage>
        <taxon>Bacteria</taxon>
        <taxon>Bacillati</taxon>
        <taxon>Actinomycetota</taxon>
        <taxon>Actinomycetes</taxon>
        <taxon>Micromonosporales</taxon>
        <taxon>Micromonosporaceae</taxon>
        <taxon>Micromonospora</taxon>
    </lineage>
</organism>